<accession>A0ABX1E2M2</accession>
<evidence type="ECO:0008006" key="3">
    <source>
        <dbReference type="Google" id="ProtNLM"/>
    </source>
</evidence>
<sequence length="215" mass="23363">MPVPVACPARGTPLLRVSLSDPDARVLPPLSAERLRQLAEVPEDAPGTVLHHLGLTLSRVEWRSEITVRSQGRPGGPVCGVPFEIRLSLVHAEHSIRLAREIPRNGCLARQVLAHERRHAEVNRRTLREAAEGLRSAARAWAARAEARAPDAAAAAQALQEDLTAAVEPVLARLRAAREEAHAAIDSPEEYRRLGRVCPADQRVLSSRLGDAAPH</sequence>
<keyword evidence="2" id="KW-1185">Reference proteome</keyword>
<proteinExistence type="predicted"/>
<evidence type="ECO:0000313" key="2">
    <source>
        <dbReference type="Proteomes" id="UP000787635"/>
    </source>
</evidence>
<comment type="caution">
    <text evidence="1">The sequence shown here is derived from an EMBL/GenBank/DDBJ whole genome shotgun (WGS) entry which is preliminary data.</text>
</comment>
<dbReference type="Proteomes" id="UP000787635">
    <property type="component" value="Unassembled WGS sequence"/>
</dbReference>
<reference evidence="1 2" key="1">
    <citation type="submission" date="2020-03" db="EMBL/GenBank/DDBJ databases">
        <title>Roseomonas selenitidurans sp. nov. isolated from urban soil.</title>
        <authorList>
            <person name="Liu H."/>
        </authorList>
    </citation>
    <scope>NUCLEOTIDE SEQUENCE [LARGE SCALE GENOMIC DNA]</scope>
    <source>
        <strain evidence="1 2">BU-1</strain>
    </source>
</reference>
<name>A0ABX1E2M2_9PROT</name>
<protein>
    <recommendedName>
        <fullName evidence="3">Secreted Zn-dependent protease</fullName>
    </recommendedName>
</protein>
<evidence type="ECO:0000313" key="1">
    <source>
        <dbReference type="EMBL" id="NKC31419.1"/>
    </source>
</evidence>
<gene>
    <name evidence="1" type="ORF">HEQ75_11160</name>
</gene>
<organism evidence="1 2">
    <name type="scientific">Falsiroseomonas selenitidurans</name>
    <dbReference type="NCBI Taxonomy" id="2716335"/>
    <lineage>
        <taxon>Bacteria</taxon>
        <taxon>Pseudomonadati</taxon>
        <taxon>Pseudomonadota</taxon>
        <taxon>Alphaproteobacteria</taxon>
        <taxon>Acetobacterales</taxon>
        <taxon>Roseomonadaceae</taxon>
        <taxon>Falsiroseomonas</taxon>
    </lineage>
</organism>
<dbReference type="EMBL" id="JAAVNE010000015">
    <property type="protein sequence ID" value="NKC31419.1"/>
    <property type="molecule type" value="Genomic_DNA"/>
</dbReference>